<keyword evidence="2 5" id="KW-0238">DNA-binding</keyword>
<accession>A0A1H6YXE5</accession>
<dbReference type="Gene3D" id="2.60.120.10">
    <property type="entry name" value="Jelly Rolls"/>
    <property type="match status" value="1"/>
</dbReference>
<name>A0A1H6YXE5_9FIRM</name>
<dbReference type="PANTHER" id="PTHR43280:SF2">
    <property type="entry name" value="HTH-TYPE TRANSCRIPTIONAL REGULATOR EXSA"/>
    <property type="match status" value="1"/>
</dbReference>
<keyword evidence="1" id="KW-0805">Transcription regulation</keyword>
<keyword evidence="6" id="KW-1185">Reference proteome</keyword>
<gene>
    <name evidence="5" type="ORF">SAMN05660742_10846</name>
</gene>
<dbReference type="RefSeq" id="WP_091831124.1">
    <property type="nucleotide sequence ID" value="NZ_FNZK01000008.1"/>
</dbReference>
<sequence length="297" mass="35185">MYIIFNCPPLPHLIVGGVATFRAGDTHSRRTLDHTFDLIYVISGKLYMEENKIHFTVLPGQFLILPPKRLHRGYKHCDVETKFYWIHFYSTRDFYYSDTTVYSGNKEYCHGKCYEIDDFQISIPQYGLINEELQNQFLDYMKRLAQVKIDRYQNTKIITSTISELKYQQIFYTILTFICDSNIKNTYQDLGKEIFEYLVIHYQEPFHLKDIAKKYAFHPAHIIRCVNRKYGITPLQLLLSIRLSKAKQLLANTTDPVNTIATTIGFTDNAYFSKQFKKNMHMTPSEYRNLYYKKDMP</sequence>
<feature type="domain" description="HTH araC/xylS-type" evidence="4">
    <location>
        <begin position="192"/>
        <end position="290"/>
    </location>
</feature>
<dbReference type="GO" id="GO:0003700">
    <property type="term" value="F:DNA-binding transcription factor activity"/>
    <property type="evidence" value="ECO:0007669"/>
    <property type="project" value="InterPro"/>
</dbReference>
<dbReference type="GO" id="GO:0043565">
    <property type="term" value="F:sequence-specific DNA binding"/>
    <property type="evidence" value="ECO:0007669"/>
    <property type="project" value="InterPro"/>
</dbReference>
<organism evidence="5 6">
    <name type="scientific">Propionispira arboris</name>
    <dbReference type="NCBI Taxonomy" id="84035"/>
    <lineage>
        <taxon>Bacteria</taxon>
        <taxon>Bacillati</taxon>
        <taxon>Bacillota</taxon>
        <taxon>Negativicutes</taxon>
        <taxon>Selenomonadales</taxon>
        <taxon>Selenomonadaceae</taxon>
        <taxon>Propionispira</taxon>
    </lineage>
</organism>
<protein>
    <submittedName>
        <fullName evidence="5">AraC-type DNA-binding protein</fullName>
    </submittedName>
</protein>
<dbReference type="InterPro" id="IPR009057">
    <property type="entry name" value="Homeodomain-like_sf"/>
</dbReference>
<dbReference type="InterPro" id="IPR003313">
    <property type="entry name" value="AraC-bd"/>
</dbReference>
<dbReference type="STRING" id="84035.SAMN05660742_10846"/>
<dbReference type="InterPro" id="IPR037923">
    <property type="entry name" value="HTH-like"/>
</dbReference>
<keyword evidence="3" id="KW-0804">Transcription</keyword>
<dbReference type="InterPro" id="IPR018060">
    <property type="entry name" value="HTH_AraC"/>
</dbReference>
<evidence type="ECO:0000259" key="4">
    <source>
        <dbReference type="PROSITE" id="PS01124"/>
    </source>
</evidence>
<evidence type="ECO:0000313" key="6">
    <source>
        <dbReference type="Proteomes" id="UP000199662"/>
    </source>
</evidence>
<dbReference type="PRINTS" id="PR00032">
    <property type="entry name" value="HTHARAC"/>
</dbReference>
<proteinExistence type="predicted"/>
<evidence type="ECO:0000256" key="2">
    <source>
        <dbReference type="ARBA" id="ARBA00023125"/>
    </source>
</evidence>
<dbReference type="SMART" id="SM00342">
    <property type="entry name" value="HTH_ARAC"/>
    <property type="match status" value="1"/>
</dbReference>
<dbReference type="PANTHER" id="PTHR43280">
    <property type="entry name" value="ARAC-FAMILY TRANSCRIPTIONAL REGULATOR"/>
    <property type="match status" value="1"/>
</dbReference>
<dbReference type="InterPro" id="IPR020449">
    <property type="entry name" value="Tscrpt_reg_AraC-type_HTH"/>
</dbReference>
<dbReference type="SUPFAM" id="SSF51215">
    <property type="entry name" value="Regulatory protein AraC"/>
    <property type="match status" value="1"/>
</dbReference>
<evidence type="ECO:0000256" key="3">
    <source>
        <dbReference type="ARBA" id="ARBA00023163"/>
    </source>
</evidence>
<dbReference type="InterPro" id="IPR014710">
    <property type="entry name" value="RmlC-like_jellyroll"/>
</dbReference>
<dbReference type="EMBL" id="FNZK01000008">
    <property type="protein sequence ID" value="SEJ45919.1"/>
    <property type="molecule type" value="Genomic_DNA"/>
</dbReference>
<dbReference type="Pfam" id="PF02311">
    <property type="entry name" value="AraC_binding"/>
    <property type="match status" value="1"/>
</dbReference>
<dbReference type="AlphaFoldDB" id="A0A1H6YXE5"/>
<dbReference type="PROSITE" id="PS01124">
    <property type="entry name" value="HTH_ARAC_FAMILY_2"/>
    <property type="match status" value="1"/>
</dbReference>
<dbReference type="Proteomes" id="UP000199662">
    <property type="component" value="Unassembled WGS sequence"/>
</dbReference>
<dbReference type="SUPFAM" id="SSF46689">
    <property type="entry name" value="Homeodomain-like"/>
    <property type="match status" value="1"/>
</dbReference>
<evidence type="ECO:0000313" key="5">
    <source>
        <dbReference type="EMBL" id="SEJ45919.1"/>
    </source>
</evidence>
<evidence type="ECO:0000256" key="1">
    <source>
        <dbReference type="ARBA" id="ARBA00023015"/>
    </source>
</evidence>
<reference evidence="5 6" key="1">
    <citation type="submission" date="2016-10" db="EMBL/GenBank/DDBJ databases">
        <authorList>
            <person name="de Groot N.N."/>
        </authorList>
    </citation>
    <scope>NUCLEOTIDE SEQUENCE [LARGE SCALE GENOMIC DNA]</scope>
    <source>
        <strain evidence="5 6">DSM 2179</strain>
    </source>
</reference>
<dbReference type="Pfam" id="PF12833">
    <property type="entry name" value="HTH_18"/>
    <property type="match status" value="1"/>
</dbReference>
<dbReference type="Gene3D" id="1.10.10.60">
    <property type="entry name" value="Homeodomain-like"/>
    <property type="match status" value="2"/>
</dbReference>